<dbReference type="EMBL" id="JAJEQC010000001">
    <property type="protein sequence ID" value="MCC2135860.1"/>
    <property type="molecule type" value="Genomic_DNA"/>
</dbReference>
<dbReference type="RefSeq" id="WP_308448456.1">
    <property type="nucleotide sequence ID" value="NZ_JAJEQC010000001.1"/>
</dbReference>
<dbReference type="InterPro" id="IPR053162">
    <property type="entry name" value="DnaD"/>
</dbReference>
<evidence type="ECO:0000259" key="3">
    <source>
        <dbReference type="Pfam" id="PF07261"/>
    </source>
</evidence>
<feature type="compositionally biased region" description="Low complexity" evidence="2">
    <location>
        <begin position="101"/>
        <end position="116"/>
    </location>
</feature>
<feature type="region of interest" description="Disordered" evidence="2">
    <location>
        <begin position="87"/>
        <end position="118"/>
    </location>
</feature>
<dbReference type="SUPFAM" id="SSF158499">
    <property type="entry name" value="DnaD domain-like"/>
    <property type="match status" value="2"/>
</dbReference>
<evidence type="ECO:0000256" key="1">
    <source>
        <dbReference type="ARBA" id="ARBA00093462"/>
    </source>
</evidence>
<dbReference type="NCBIfam" id="TIGR01446">
    <property type="entry name" value="DnaD_dom"/>
    <property type="match status" value="2"/>
</dbReference>
<dbReference type="Pfam" id="PF07261">
    <property type="entry name" value="DnaB_2"/>
    <property type="match status" value="2"/>
</dbReference>
<gene>
    <name evidence="4" type="ORF">LKD31_02375</name>
</gene>
<organism evidence="4 5">
    <name type="scientific">Hominenteromicrobium mulieris</name>
    <dbReference type="NCBI Taxonomy" id="2885357"/>
    <lineage>
        <taxon>Bacteria</taxon>
        <taxon>Bacillati</taxon>
        <taxon>Bacillota</taxon>
        <taxon>Clostridia</taxon>
        <taxon>Eubacteriales</taxon>
        <taxon>Oscillospiraceae</taxon>
        <taxon>Hominenteromicrobium</taxon>
    </lineage>
</organism>
<comment type="similarity">
    <text evidence="1">Belongs to the DnaB/DnaD family.</text>
</comment>
<feature type="domain" description="DnaB/C C-terminal" evidence="3">
    <location>
        <begin position="141"/>
        <end position="212"/>
    </location>
</feature>
<dbReference type="PIRSF" id="PIRSF033722">
    <property type="entry name" value="DnaD_CA_C3587_prd"/>
    <property type="match status" value="1"/>
</dbReference>
<dbReference type="PANTHER" id="PTHR37293">
    <property type="entry name" value="PHAGE REPLICATION PROTEIN-RELATED"/>
    <property type="match status" value="1"/>
</dbReference>
<keyword evidence="5" id="KW-1185">Reference proteome</keyword>
<protein>
    <submittedName>
        <fullName evidence="4">DnaD domain protein</fullName>
    </submittedName>
</protein>
<sequence>MGYKLELGAWSAVFAVPNALVDRYIKEADGDQLKVMLWLLRHNGRPYAAEDLAAALGITPQRVDTALGFWMKSGLICSVDTPLDTALTPNHVESPTPVAPQPKAAPTQPQRPTAPKRMLRPDGLYISERVESSPEIRRLVEEAQNLLGKTLSPALSGTLIQAHEDYGLPCEVILMLIAYANKIGRANTSYIESTVRNWADSNILSIAAAEEKLRELDETAIAWKRCENAFGITSRRAPSKNESQFAHRWVFEWRMPDELLNEAYNRCVDNTGKVNMKYINAILESWHNADIHTLKEAVDERIAAEARREGAHKPSYDLDEYEKYDIFATEK</sequence>
<evidence type="ECO:0000313" key="5">
    <source>
        <dbReference type="Proteomes" id="UP001199424"/>
    </source>
</evidence>
<feature type="domain" description="DnaB/C C-terminal" evidence="3">
    <location>
        <begin position="236"/>
        <end position="299"/>
    </location>
</feature>
<dbReference type="AlphaFoldDB" id="A0AAE3DG52"/>
<evidence type="ECO:0000256" key="2">
    <source>
        <dbReference type="SAM" id="MobiDB-lite"/>
    </source>
</evidence>
<dbReference type="InterPro" id="IPR006343">
    <property type="entry name" value="DnaB/C_C"/>
</dbReference>
<dbReference type="InterPro" id="IPR034829">
    <property type="entry name" value="DnaD-like_sf"/>
</dbReference>
<dbReference type="Proteomes" id="UP001199424">
    <property type="component" value="Unassembled WGS sequence"/>
</dbReference>
<dbReference type="PANTHER" id="PTHR37293:SF5">
    <property type="entry name" value="DNA REPLICATION PROTEIN"/>
    <property type="match status" value="1"/>
</dbReference>
<dbReference type="Gene3D" id="1.10.10.630">
    <property type="entry name" value="DnaD domain-like"/>
    <property type="match status" value="2"/>
</dbReference>
<name>A0AAE3DG52_9FIRM</name>
<accession>A0AAE3DG52</accession>
<evidence type="ECO:0000313" key="4">
    <source>
        <dbReference type="EMBL" id="MCC2135860.1"/>
    </source>
</evidence>
<dbReference type="InterPro" id="IPR017019">
    <property type="entry name" value="DNA_replication_prd_bac"/>
</dbReference>
<reference evidence="4" key="1">
    <citation type="submission" date="2021-10" db="EMBL/GenBank/DDBJ databases">
        <title>Anaerobic single-cell dispensing facilitates the cultivation of human gut bacteria.</title>
        <authorList>
            <person name="Afrizal A."/>
        </authorList>
    </citation>
    <scope>NUCLEOTIDE SEQUENCE</scope>
    <source>
        <strain evidence="4">CLA-AA-H250</strain>
    </source>
</reference>
<comment type="caution">
    <text evidence="4">The sequence shown here is derived from an EMBL/GenBank/DDBJ whole genome shotgun (WGS) entry which is preliminary data.</text>
</comment>
<proteinExistence type="inferred from homology"/>